<dbReference type="GO" id="GO:0005634">
    <property type="term" value="C:nucleus"/>
    <property type="evidence" value="ECO:0007669"/>
    <property type="project" value="TreeGrafter"/>
</dbReference>
<organism evidence="3">
    <name type="scientific">Albugo laibachii Nc14</name>
    <dbReference type="NCBI Taxonomy" id="890382"/>
    <lineage>
        <taxon>Eukaryota</taxon>
        <taxon>Sar</taxon>
        <taxon>Stramenopiles</taxon>
        <taxon>Oomycota</taxon>
        <taxon>Peronosporomycetes</taxon>
        <taxon>Albuginales</taxon>
        <taxon>Albuginaceae</taxon>
        <taxon>Albugo</taxon>
    </lineage>
</organism>
<dbReference type="GO" id="GO:0000049">
    <property type="term" value="F:tRNA binding"/>
    <property type="evidence" value="ECO:0007669"/>
    <property type="project" value="TreeGrafter"/>
</dbReference>
<keyword evidence="1" id="KW-0489">Methyltransferase</keyword>
<protein>
    <submittedName>
        <fullName evidence="3">Uncharacterized protein AlNc14C570G12175</fullName>
    </submittedName>
</protein>
<reference evidence="3" key="2">
    <citation type="submission" date="2011-02" db="EMBL/GenBank/DDBJ databases">
        <authorList>
            <person name="MacLean D."/>
        </authorList>
    </citation>
    <scope>NUCLEOTIDE SEQUENCE</scope>
</reference>
<accession>F0X181</accession>
<evidence type="ECO:0000256" key="1">
    <source>
        <dbReference type="ARBA" id="ARBA00022603"/>
    </source>
</evidence>
<name>F0X181_9STRA</name>
<dbReference type="GO" id="GO:0030488">
    <property type="term" value="P:tRNA methylation"/>
    <property type="evidence" value="ECO:0007669"/>
    <property type="project" value="TreeGrafter"/>
</dbReference>
<evidence type="ECO:0000313" key="3">
    <source>
        <dbReference type="EMBL" id="CCA27539.1"/>
    </source>
</evidence>
<proteinExistence type="predicted"/>
<evidence type="ECO:0000256" key="2">
    <source>
        <dbReference type="ARBA" id="ARBA00022679"/>
    </source>
</evidence>
<reference evidence="3" key="1">
    <citation type="journal article" date="2011" name="PLoS Biol.">
        <title>Gene gain and loss during evolution of obligate parasitism in the white rust pathogen of Arabidopsis thaliana.</title>
        <authorList>
            <person name="Kemen E."/>
            <person name="Gardiner A."/>
            <person name="Schultz-Larsen T."/>
            <person name="Kemen A.C."/>
            <person name="Balmuth A.L."/>
            <person name="Robert-Seilaniantz A."/>
            <person name="Bailey K."/>
            <person name="Holub E."/>
            <person name="Studholme D.J."/>
            <person name="Maclean D."/>
            <person name="Jones J.D."/>
        </authorList>
    </citation>
    <scope>NUCLEOTIDE SEQUENCE</scope>
</reference>
<dbReference type="GO" id="GO:0106335">
    <property type="term" value="F:tRNA (5-carboxymethyluridine(34)-5-O)-methyltransferase activity"/>
    <property type="evidence" value="ECO:0007669"/>
    <property type="project" value="TreeGrafter"/>
</dbReference>
<dbReference type="GO" id="GO:0005737">
    <property type="term" value="C:cytoplasm"/>
    <property type="evidence" value="ECO:0007669"/>
    <property type="project" value="TreeGrafter"/>
</dbReference>
<dbReference type="AlphaFoldDB" id="F0X181"/>
<dbReference type="GO" id="GO:0002098">
    <property type="term" value="P:tRNA wobble uridine modification"/>
    <property type="evidence" value="ECO:0007669"/>
    <property type="project" value="TreeGrafter"/>
</dbReference>
<dbReference type="HOGENOM" id="CLU_145737_0_0_1"/>
<keyword evidence="2" id="KW-0808">Transferase</keyword>
<sequence>MKNHDVKFNMHSELGRIVKSGQRILILAWALEQDERSKRVFKEQDVLVDWKLQHKYAKGIAESEKNAEVNEPQVSTEDDKKWIVYQRYCHVYREGEIESLIAQVPGLKVEKTCYSRSNWCVFLRKL</sequence>
<dbReference type="Gene3D" id="3.40.50.150">
    <property type="entry name" value="Vaccinia Virus protein VP39"/>
    <property type="match status" value="1"/>
</dbReference>
<dbReference type="InterPro" id="IPR029063">
    <property type="entry name" value="SAM-dependent_MTases_sf"/>
</dbReference>
<dbReference type="EMBL" id="FR824595">
    <property type="protein sequence ID" value="CCA27539.1"/>
    <property type="molecule type" value="Genomic_DNA"/>
</dbReference>
<dbReference type="PANTHER" id="PTHR13069">
    <property type="entry name" value="ALKYLATED DNA REPAIR PROTEIN ALKB HOMOLOG 8"/>
    <property type="match status" value="1"/>
</dbReference>
<dbReference type="PANTHER" id="PTHR13069:SF21">
    <property type="entry name" value="ALKYLATED DNA REPAIR PROTEIN ALKB HOMOLOG 8"/>
    <property type="match status" value="1"/>
</dbReference>
<dbReference type="InterPro" id="IPR051422">
    <property type="entry name" value="AlkB_tRNA_MeTrf/Diox"/>
</dbReference>
<gene>
    <name evidence="3" type="primary">AlNc14C570G12175</name>
    <name evidence="3" type="ORF">ALNC14_136830</name>
</gene>